<evidence type="ECO:0000256" key="1">
    <source>
        <dbReference type="SAM" id="MobiDB-lite"/>
    </source>
</evidence>
<gene>
    <name evidence="2" type="ORF">SCLCIDRAFT_138663</name>
</gene>
<name>A0A0C2ZLX8_9AGAM</name>
<reference evidence="3" key="2">
    <citation type="submission" date="2015-01" db="EMBL/GenBank/DDBJ databases">
        <title>Evolutionary Origins and Diversification of the Mycorrhizal Mutualists.</title>
        <authorList>
            <consortium name="DOE Joint Genome Institute"/>
            <consortium name="Mycorrhizal Genomics Consortium"/>
            <person name="Kohler A."/>
            <person name="Kuo A."/>
            <person name="Nagy L.G."/>
            <person name="Floudas D."/>
            <person name="Copeland A."/>
            <person name="Barry K.W."/>
            <person name="Cichocki N."/>
            <person name="Veneault-Fourrey C."/>
            <person name="LaButti K."/>
            <person name="Lindquist E.A."/>
            <person name="Lipzen A."/>
            <person name="Lundell T."/>
            <person name="Morin E."/>
            <person name="Murat C."/>
            <person name="Riley R."/>
            <person name="Ohm R."/>
            <person name="Sun H."/>
            <person name="Tunlid A."/>
            <person name="Henrissat B."/>
            <person name="Grigoriev I.V."/>
            <person name="Hibbett D.S."/>
            <person name="Martin F."/>
        </authorList>
    </citation>
    <scope>NUCLEOTIDE SEQUENCE [LARGE SCALE GENOMIC DNA]</scope>
    <source>
        <strain evidence="3">Foug A</strain>
    </source>
</reference>
<feature type="region of interest" description="Disordered" evidence="1">
    <location>
        <begin position="174"/>
        <end position="218"/>
    </location>
</feature>
<evidence type="ECO:0000313" key="2">
    <source>
        <dbReference type="EMBL" id="KIM53612.1"/>
    </source>
</evidence>
<dbReference type="EMBL" id="KN822175">
    <property type="protein sequence ID" value="KIM53612.1"/>
    <property type="molecule type" value="Genomic_DNA"/>
</dbReference>
<feature type="non-terminal residue" evidence="2">
    <location>
        <position position="1"/>
    </location>
</feature>
<dbReference type="HOGENOM" id="CLU_105139_0_0_1"/>
<dbReference type="InParanoid" id="A0A0C2ZLX8"/>
<evidence type="ECO:0008006" key="4">
    <source>
        <dbReference type="Google" id="ProtNLM"/>
    </source>
</evidence>
<dbReference type="STRING" id="1036808.A0A0C2ZLX8"/>
<keyword evidence="3" id="KW-1185">Reference proteome</keyword>
<dbReference type="OrthoDB" id="3269984at2759"/>
<protein>
    <recommendedName>
        <fullName evidence="4">Retrotransposon gag domain-containing protein</fullName>
    </recommendedName>
</protein>
<dbReference type="AlphaFoldDB" id="A0A0C2ZLX8"/>
<proteinExistence type="predicted"/>
<organism evidence="2 3">
    <name type="scientific">Scleroderma citrinum Foug A</name>
    <dbReference type="NCBI Taxonomy" id="1036808"/>
    <lineage>
        <taxon>Eukaryota</taxon>
        <taxon>Fungi</taxon>
        <taxon>Dikarya</taxon>
        <taxon>Basidiomycota</taxon>
        <taxon>Agaricomycotina</taxon>
        <taxon>Agaricomycetes</taxon>
        <taxon>Agaricomycetidae</taxon>
        <taxon>Boletales</taxon>
        <taxon>Sclerodermatineae</taxon>
        <taxon>Sclerodermataceae</taxon>
        <taxon>Scleroderma</taxon>
    </lineage>
</organism>
<accession>A0A0C2ZLX8</accession>
<dbReference type="Proteomes" id="UP000053989">
    <property type="component" value="Unassembled WGS sequence"/>
</dbReference>
<reference evidence="2 3" key="1">
    <citation type="submission" date="2014-04" db="EMBL/GenBank/DDBJ databases">
        <authorList>
            <consortium name="DOE Joint Genome Institute"/>
            <person name="Kuo A."/>
            <person name="Kohler A."/>
            <person name="Nagy L.G."/>
            <person name="Floudas D."/>
            <person name="Copeland A."/>
            <person name="Barry K.W."/>
            <person name="Cichocki N."/>
            <person name="Veneault-Fourrey C."/>
            <person name="LaButti K."/>
            <person name="Lindquist E.A."/>
            <person name="Lipzen A."/>
            <person name="Lundell T."/>
            <person name="Morin E."/>
            <person name="Murat C."/>
            <person name="Sun H."/>
            <person name="Tunlid A."/>
            <person name="Henrissat B."/>
            <person name="Grigoriev I.V."/>
            <person name="Hibbett D.S."/>
            <person name="Martin F."/>
            <person name="Nordberg H.P."/>
            <person name="Cantor M.N."/>
            <person name="Hua S.X."/>
        </authorList>
    </citation>
    <scope>NUCLEOTIDE SEQUENCE [LARGE SCALE GENOMIC DNA]</scope>
    <source>
        <strain evidence="2 3">Foug A</strain>
    </source>
</reference>
<evidence type="ECO:0000313" key="3">
    <source>
        <dbReference type="Proteomes" id="UP000053989"/>
    </source>
</evidence>
<sequence>GQDDIEKFDDWLTQLLKYFRTFKVTGYGRDVDRVLYTGLYLEGIAAEWYDQEVKSPDRRIDYWSFKDLICGLFKRFIHEAMAQQAATNYDCTHYSAEKGALAFFNNIKWRAHRMVEPPDDYSFRRKFIGGLPHSIVKTVLEAQGITAEHSTMDEILDKVKRMEGAQKALNLFVKNNPQGGGTPPKGSLSNACSDADRSGHSSSNQQYKFMQKGNLLYR</sequence>